<name>A0A6J7PCN8_9ZZZZ</name>
<keyword evidence="1" id="KW-0812">Transmembrane</keyword>
<gene>
    <name evidence="2" type="ORF">UFOPK4057_00302</name>
</gene>
<dbReference type="Gene3D" id="2.60.290.11">
    <property type="entry name" value="TM1070-like"/>
    <property type="match status" value="1"/>
</dbReference>
<dbReference type="AlphaFoldDB" id="A0A6J7PCN8"/>
<keyword evidence="1" id="KW-1133">Transmembrane helix</keyword>
<reference evidence="2" key="1">
    <citation type="submission" date="2020-05" db="EMBL/GenBank/DDBJ databases">
        <authorList>
            <person name="Chiriac C."/>
            <person name="Salcher M."/>
            <person name="Ghai R."/>
            <person name="Kavagutti S V."/>
        </authorList>
    </citation>
    <scope>NUCLEOTIDE SEQUENCE</scope>
</reference>
<evidence type="ECO:0000256" key="1">
    <source>
        <dbReference type="SAM" id="Phobius"/>
    </source>
</evidence>
<keyword evidence="1" id="KW-0472">Membrane</keyword>
<feature type="transmembrane region" description="Helical" evidence="1">
    <location>
        <begin position="7"/>
        <end position="23"/>
    </location>
</feature>
<dbReference type="EMBL" id="CAFBPC010000048">
    <property type="protein sequence ID" value="CAB5000963.1"/>
    <property type="molecule type" value="Genomic_DNA"/>
</dbReference>
<proteinExistence type="predicted"/>
<accession>A0A6J7PCN8</accession>
<dbReference type="Pfam" id="PF18986">
    <property type="entry name" value="DUF5719"/>
    <property type="match status" value="2"/>
</dbReference>
<evidence type="ECO:0000313" key="2">
    <source>
        <dbReference type="EMBL" id="CAB5000963.1"/>
    </source>
</evidence>
<dbReference type="InterPro" id="IPR043777">
    <property type="entry name" value="DUF5719"/>
</dbReference>
<protein>
    <submittedName>
        <fullName evidence="2">Unannotated protein</fullName>
    </submittedName>
</protein>
<dbReference type="InterPro" id="IPR036698">
    <property type="entry name" value="TM1070-like_sf"/>
</dbReference>
<sequence>MNIIRRAISIFLIVAVMGGVVYIDHRQTEVSEGASRGIVSMAGFPHSIKSNRISSSWFCPGAAAGDGLDSASVFISNPSDIAITAAVSFLSNSAMESQTVEVPARNHSVVDVLRGRTVGVIVPVVEIIGSVGTVEQQLVYAAGDVTSQCVSQTSSTWYFADGFTAQGSSQRLVLTNPYPESAVVNVAYVTKEGKRRPTGLQGLILGPRTSRSLSLAEFGATDESSIALEVEATTGQIIASRMQHYLGGGRLGYSTTIGIPVALNEWWFAAGRTGPQVSERLVVFNPSASLAQVNVSFFGEGITNGTIIDENASAAAPSAAVDIPAGSVLLINTDDLADLPKGEHAMVVSSIGKVPVVVEHVLSQITGGSSFTAITNGVPAALATQEWRIPSGLSNGARNALSLVNTTAQDGTYTVSAVGPGGVVDLPQLIDVPIGAAARISLDVPAGVNDGEVVIRSTVPLVVQRRTYRGHGLVGFGIVGALPVISK</sequence>
<organism evidence="2">
    <name type="scientific">freshwater metagenome</name>
    <dbReference type="NCBI Taxonomy" id="449393"/>
    <lineage>
        <taxon>unclassified sequences</taxon>
        <taxon>metagenomes</taxon>
        <taxon>ecological metagenomes</taxon>
    </lineage>
</organism>